<dbReference type="InterPro" id="IPR010327">
    <property type="entry name" value="FldB/FldC_alpha/beta"/>
</dbReference>
<gene>
    <name evidence="2" type="ORF">A2Y75_06080</name>
</gene>
<dbReference type="Proteomes" id="UP000177876">
    <property type="component" value="Unassembled WGS sequence"/>
</dbReference>
<evidence type="ECO:0000256" key="1">
    <source>
        <dbReference type="ARBA" id="ARBA00005806"/>
    </source>
</evidence>
<dbReference type="GO" id="GO:0016836">
    <property type="term" value="F:hydro-lyase activity"/>
    <property type="evidence" value="ECO:0007669"/>
    <property type="project" value="UniProtKB-ARBA"/>
</dbReference>
<dbReference type="STRING" id="1797197.A2Y75_06080"/>
<comment type="similarity">
    <text evidence="1">Belongs to the FldB/FldC dehydratase alpha/beta subunit family.</text>
</comment>
<reference evidence="2 3" key="1">
    <citation type="journal article" date="2016" name="Nat. Commun.">
        <title>Thousands of microbial genomes shed light on interconnected biogeochemical processes in an aquifer system.</title>
        <authorList>
            <person name="Anantharaman K."/>
            <person name="Brown C.T."/>
            <person name="Hug L.A."/>
            <person name="Sharon I."/>
            <person name="Castelle C.J."/>
            <person name="Probst A.J."/>
            <person name="Thomas B.C."/>
            <person name="Singh A."/>
            <person name="Wilkins M.J."/>
            <person name="Karaoz U."/>
            <person name="Brodie E.L."/>
            <person name="Williams K.H."/>
            <person name="Hubbard S.S."/>
            <person name="Banfield J.F."/>
        </authorList>
    </citation>
    <scope>NUCLEOTIDE SEQUENCE [LARGE SCALE GENOMIC DNA]</scope>
</reference>
<name>A0A1F2WFY9_9ACTN</name>
<accession>A0A1F2WFY9</accession>
<organism evidence="2 3">
    <name type="scientific">Candidatus Solincola sediminis</name>
    <dbReference type="NCBI Taxonomy" id="1797199"/>
    <lineage>
        <taxon>Bacteria</taxon>
        <taxon>Bacillati</taxon>
        <taxon>Actinomycetota</taxon>
        <taxon>Candidatus Geothermincolia</taxon>
        <taxon>Candidatus Geothermincolales</taxon>
        <taxon>Candidatus Geothermincolaceae</taxon>
        <taxon>Candidatus Solincola</taxon>
    </lineage>
</organism>
<comment type="caution">
    <text evidence="2">The sequence shown here is derived from an EMBL/GenBank/DDBJ whole genome shotgun (WGS) entry which is preliminary data.</text>
</comment>
<dbReference type="Pfam" id="PF06050">
    <property type="entry name" value="HGD-D"/>
    <property type="match status" value="1"/>
</dbReference>
<dbReference type="EMBL" id="MELK01000052">
    <property type="protein sequence ID" value="OFW55757.1"/>
    <property type="molecule type" value="Genomic_DNA"/>
</dbReference>
<dbReference type="AlphaFoldDB" id="A0A1F2WFY9"/>
<dbReference type="Gene3D" id="3.40.50.11890">
    <property type="match status" value="1"/>
</dbReference>
<evidence type="ECO:0000313" key="2">
    <source>
        <dbReference type="EMBL" id="OFW55757.1"/>
    </source>
</evidence>
<protein>
    <submittedName>
        <fullName evidence="2">2-hydroxyglutaryl-CoA dehydratase</fullName>
    </submittedName>
</protein>
<dbReference type="PANTHER" id="PTHR30548">
    <property type="entry name" value="2-HYDROXYGLUTARYL-COA DEHYDRATASE, D-COMPONENT-RELATED"/>
    <property type="match status" value="1"/>
</dbReference>
<dbReference type="PANTHER" id="PTHR30548:SF3">
    <property type="entry name" value="2-HYDROXYACYL-COA DEHYDRATASE"/>
    <property type="match status" value="1"/>
</dbReference>
<evidence type="ECO:0000313" key="3">
    <source>
        <dbReference type="Proteomes" id="UP000177876"/>
    </source>
</evidence>
<sequence length="329" mass="37593">MAKIGITTTVPIEVIYAAGQEPVDLNNVFVASDDNRELLEAAELAGFPRNFCSWIKGIYSTARRMEDLEAVVAVTQGDCSNTHALMETLQMEGMEVIPFAYPYERDYGLLHHQMVSFATRMGIELSDAAQAMARLDRIRRKAAEVDRLTWEAGVITGLENHIWQISCSDMEGNPDLFEEHLDLFLVEARNRETLPDALPLGYVGVPPIAPGLYGYLEELGARVVYNETQRQFSLPFDTTDLVEKYRLYSYPYSIFYRIEDIKREIERRRPAGLIHYVQSFCFRQVEDIILRRSLNIPILTIELDNSTSLDARTKMRMENFVSMLKGSAR</sequence>
<proteinExistence type="inferred from homology"/>
<dbReference type="Gene3D" id="3.40.50.11900">
    <property type="match status" value="1"/>
</dbReference>